<evidence type="ECO:0000256" key="2">
    <source>
        <dbReference type="ARBA" id="ARBA00012438"/>
    </source>
</evidence>
<feature type="domain" description="Histidine kinase" evidence="8">
    <location>
        <begin position="258"/>
        <end position="473"/>
    </location>
</feature>
<protein>
    <recommendedName>
        <fullName evidence="2">histidine kinase</fullName>
        <ecNumber evidence="2">2.7.13.3</ecNumber>
    </recommendedName>
</protein>
<dbReference type="Proteomes" id="UP000249819">
    <property type="component" value="Unassembled WGS sequence"/>
</dbReference>
<dbReference type="Pfam" id="PF02518">
    <property type="entry name" value="HATPase_c"/>
    <property type="match status" value="1"/>
</dbReference>
<name>A0A327VU11_9BACT</name>
<reference evidence="9 10" key="1">
    <citation type="submission" date="2018-06" db="EMBL/GenBank/DDBJ databases">
        <title>Genomic Encyclopedia of Archaeal and Bacterial Type Strains, Phase II (KMG-II): from individual species to whole genera.</title>
        <authorList>
            <person name="Goeker M."/>
        </authorList>
    </citation>
    <scope>NUCLEOTIDE SEQUENCE [LARGE SCALE GENOMIC DNA]</scope>
    <source>
        <strain evidence="9 10">DSM 29821</strain>
    </source>
</reference>
<dbReference type="SUPFAM" id="SSF55874">
    <property type="entry name" value="ATPase domain of HSP90 chaperone/DNA topoisomerase II/histidine kinase"/>
    <property type="match status" value="1"/>
</dbReference>
<evidence type="ECO:0000313" key="10">
    <source>
        <dbReference type="Proteomes" id="UP000249819"/>
    </source>
</evidence>
<accession>A0A327VU11</accession>
<dbReference type="SMART" id="SM00387">
    <property type="entry name" value="HATPase_c"/>
    <property type="match status" value="1"/>
</dbReference>
<gene>
    <name evidence="9" type="ORF">CLV59_107266</name>
</gene>
<feature type="transmembrane region" description="Helical" evidence="7">
    <location>
        <begin position="209"/>
        <end position="227"/>
    </location>
</feature>
<dbReference type="AlphaFoldDB" id="A0A327VU11"/>
<evidence type="ECO:0000313" key="9">
    <source>
        <dbReference type="EMBL" id="RAJ77499.1"/>
    </source>
</evidence>
<dbReference type="InterPro" id="IPR005467">
    <property type="entry name" value="His_kinase_dom"/>
</dbReference>
<dbReference type="EMBL" id="QLMA01000007">
    <property type="protein sequence ID" value="RAJ77499.1"/>
    <property type="molecule type" value="Genomic_DNA"/>
</dbReference>
<keyword evidence="5 9" id="KW-0418">Kinase</keyword>
<dbReference type="PRINTS" id="PR00344">
    <property type="entry name" value="BCTRLSENSOR"/>
</dbReference>
<dbReference type="SUPFAM" id="SSF47384">
    <property type="entry name" value="Homodimeric domain of signal transducing histidine kinase"/>
    <property type="match status" value="1"/>
</dbReference>
<dbReference type="InterPro" id="IPR003661">
    <property type="entry name" value="HisK_dim/P_dom"/>
</dbReference>
<keyword evidence="7" id="KW-0812">Transmembrane</keyword>
<evidence type="ECO:0000256" key="7">
    <source>
        <dbReference type="SAM" id="Phobius"/>
    </source>
</evidence>
<dbReference type="GO" id="GO:0004721">
    <property type="term" value="F:phosphoprotein phosphatase activity"/>
    <property type="evidence" value="ECO:0007669"/>
    <property type="project" value="TreeGrafter"/>
</dbReference>
<evidence type="ECO:0000256" key="1">
    <source>
        <dbReference type="ARBA" id="ARBA00000085"/>
    </source>
</evidence>
<dbReference type="GO" id="GO:0005886">
    <property type="term" value="C:plasma membrane"/>
    <property type="evidence" value="ECO:0007669"/>
    <property type="project" value="TreeGrafter"/>
</dbReference>
<dbReference type="InterPro" id="IPR004358">
    <property type="entry name" value="Sig_transdc_His_kin-like_C"/>
</dbReference>
<feature type="transmembrane region" description="Helical" evidence="7">
    <location>
        <begin position="176"/>
        <end position="194"/>
    </location>
</feature>
<feature type="transmembrane region" description="Helical" evidence="7">
    <location>
        <begin position="131"/>
        <end position="149"/>
    </location>
</feature>
<evidence type="ECO:0000259" key="8">
    <source>
        <dbReference type="PROSITE" id="PS50109"/>
    </source>
</evidence>
<dbReference type="InterPro" id="IPR036097">
    <property type="entry name" value="HisK_dim/P_sf"/>
</dbReference>
<keyword evidence="7" id="KW-1133">Transmembrane helix</keyword>
<proteinExistence type="predicted"/>
<evidence type="ECO:0000256" key="3">
    <source>
        <dbReference type="ARBA" id="ARBA00022553"/>
    </source>
</evidence>
<dbReference type="PANTHER" id="PTHR45453:SF1">
    <property type="entry name" value="PHOSPHATE REGULON SENSOR PROTEIN PHOR"/>
    <property type="match status" value="1"/>
</dbReference>
<keyword evidence="7" id="KW-0472">Membrane</keyword>
<dbReference type="GO" id="GO:0016036">
    <property type="term" value="P:cellular response to phosphate starvation"/>
    <property type="evidence" value="ECO:0007669"/>
    <property type="project" value="TreeGrafter"/>
</dbReference>
<comment type="catalytic activity">
    <reaction evidence="1">
        <text>ATP + protein L-histidine = ADP + protein N-phospho-L-histidine.</text>
        <dbReference type="EC" id="2.7.13.3"/>
    </reaction>
</comment>
<dbReference type="Gene3D" id="1.10.287.130">
    <property type="match status" value="1"/>
</dbReference>
<dbReference type="InterPro" id="IPR036890">
    <property type="entry name" value="HATPase_C_sf"/>
</dbReference>
<dbReference type="InterPro" id="IPR050351">
    <property type="entry name" value="BphY/WalK/GraS-like"/>
</dbReference>
<dbReference type="SMART" id="SM00388">
    <property type="entry name" value="HisKA"/>
    <property type="match status" value="1"/>
</dbReference>
<feature type="transmembrane region" description="Helical" evidence="7">
    <location>
        <begin position="155"/>
        <end position="171"/>
    </location>
</feature>
<dbReference type="CDD" id="cd00082">
    <property type="entry name" value="HisKA"/>
    <property type="match status" value="1"/>
</dbReference>
<evidence type="ECO:0000256" key="4">
    <source>
        <dbReference type="ARBA" id="ARBA00022679"/>
    </source>
</evidence>
<sequence>MFYSPGILRSRAFCLPVFNSSDYNKLLYQRSIKKSGYICTPMLNKLQKFIYDKMKDYANAIVNYGVSPGMPFIEVRRTKLLNLLALPCIPFMFFFAVLNVIQGRYLLSFMNLITTFGSVMLLFLHHRRRYLWARLVLIVCSSCAFAFTGFFYHNGAEYFLFNMMIIVALVYDNKWVILISSLILISAFLGIVYFPQSIPGISPVPEERVWLNAGTALIFPMVGLTFFKYIQEDYQREIEAQQQSLQNMNKDKEKLFSIVAHDVRSPLATLEVLLDMFLKGEYPEKDMKEAAEVLHEKVSQLGGSLDNILRWSSRSMKGIQSLPESFPLLPLMTEVLYFFRLNILQKNITVDMKVPEAQTLYADRDQVSVILRNFLSNALKFSYAGGRVTIETRVEEDKLAITIQDEGTGMTPKQVADLFSYNQHPEYGTNGERGTGLGLVLCREFAQQNSGSIMVDSLPGKGTSLTILLPAFGPYDEDDELFN</sequence>
<keyword evidence="10" id="KW-1185">Reference proteome</keyword>
<dbReference type="EC" id="2.7.13.3" evidence="2"/>
<keyword evidence="3" id="KW-0597">Phosphoprotein</keyword>
<dbReference type="InterPro" id="IPR003594">
    <property type="entry name" value="HATPase_dom"/>
</dbReference>
<feature type="transmembrane region" description="Helical" evidence="7">
    <location>
        <begin position="105"/>
        <end position="124"/>
    </location>
</feature>
<evidence type="ECO:0000256" key="5">
    <source>
        <dbReference type="ARBA" id="ARBA00022777"/>
    </source>
</evidence>
<dbReference type="GO" id="GO:0000155">
    <property type="term" value="F:phosphorelay sensor kinase activity"/>
    <property type="evidence" value="ECO:0007669"/>
    <property type="project" value="InterPro"/>
</dbReference>
<feature type="transmembrane region" description="Helical" evidence="7">
    <location>
        <begin position="80"/>
        <end position="99"/>
    </location>
</feature>
<dbReference type="Gene3D" id="3.30.565.10">
    <property type="entry name" value="Histidine kinase-like ATPase, C-terminal domain"/>
    <property type="match status" value="1"/>
</dbReference>
<keyword evidence="4" id="KW-0808">Transferase</keyword>
<organism evidence="9 10">
    <name type="scientific">Chitinophaga dinghuensis</name>
    <dbReference type="NCBI Taxonomy" id="1539050"/>
    <lineage>
        <taxon>Bacteria</taxon>
        <taxon>Pseudomonadati</taxon>
        <taxon>Bacteroidota</taxon>
        <taxon>Chitinophagia</taxon>
        <taxon>Chitinophagales</taxon>
        <taxon>Chitinophagaceae</taxon>
        <taxon>Chitinophaga</taxon>
    </lineage>
</organism>
<keyword evidence="6" id="KW-0902">Two-component regulatory system</keyword>
<comment type="caution">
    <text evidence="9">The sequence shown here is derived from an EMBL/GenBank/DDBJ whole genome shotgun (WGS) entry which is preliminary data.</text>
</comment>
<evidence type="ECO:0000256" key="6">
    <source>
        <dbReference type="ARBA" id="ARBA00023012"/>
    </source>
</evidence>
<dbReference type="PROSITE" id="PS50109">
    <property type="entry name" value="HIS_KIN"/>
    <property type="match status" value="1"/>
</dbReference>
<dbReference type="PANTHER" id="PTHR45453">
    <property type="entry name" value="PHOSPHATE REGULON SENSOR PROTEIN PHOR"/>
    <property type="match status" value="1"/>
</dbReference>